<keyword evidence="3" id="KW-0472">Membrane</keyword>
<accession>S3CXY9</accession>
<dbReference type="Proteomes" id="UP000016923">
    <property type="component" value="Unassembled WGS sequence"/>
</dbReference>
<proteinExistence type="predicted"/>
<sequence length="751" mass="80212">MRPRDPVRGASKTLTLTLALTVAVALVVFTTASVLLVILFDAMKPISLFAVAAAATAGLAEASSPSSNNKDASKSKIPGVSSFAVPVTFPTAVFSSYYVKPGPSVEPQPVVRDPVSGKVYPLNLTSPYSIPNSNSDPLIYPVSLANLTEPSTEAVIKAATQEILSIISANSSSSGLASNCSRCIAALSVGQMVARLAPAALPDAMISLCETTGFASNATCQLNYAADVFGAAWTQILAAADVTGLDGQYICASLSTKFCPTPSIRPVKAVFPKPRPTSPKVHKRSGNRVKVLHMSDLHLDARYQVGSEGNCTSGMCCRPSSVNAAGAGTLSVSAPLFGTYKCDSPYFLALAAMQAIGPLTGTSAKHPPAFSFYTGDLVAHDPANQLSHDYVEYVESSLWQIFKEYIGGPIYCALGNHDTAPDNLDAPHAIDGNGAEGRQFSWNYQHVSSLWQHYGWIDKQAAADAALHYGAYSVVDKHGVRIITINTDLYYKSNYYAYLHAADPDYSGIFTFLISELQKAEDAGQRAYVVGHVLTGWDGTNALPNGADLFYQIIDRYSPHVVASVFFGHTHEDQAFVYYSNNATKQTAEYAVANAWVGPSITPLTNLNSGFRMYEVDTGSFEIMDAYTFYADVSSFADIKTGDAHAEGPVYKLEYSTREAYGAAANWPADAPLNATFWHRVTEALEADKTNKLVSQMNTYQGKSSVRSPNCTSDACAAAKVCYMRSGSSALGLACPQGFASVQSPFTGKNF</sequence>
<keyword evidence="6" id="KW-1185">Reference proteome</keyword>
<feature type="domain" description="Calcineurin-like phosphoesterase" evidence="4">
    <location>
        <begin position="290"/>
        <end position="572"/>
    </location>
</feature>
<dbReference type="Pfam" id="PF00149">
    <property type="entry name" value="Metallophos"/>
    <property type="match status" value="1"/>
</dbReference>
<dbReference type="OrthoDB" id="282973at2759"/>
<dbReference type="HOGENOM" id="CLU_014743_2_1_1"/>
<dbReference type="AlphaFoldDB" id="S3CXY9"/>
<feature type="transmembrane region" description="Helical" evidence="3">
    <location>
        <begin position="12"/>
        <end position="40"/>
    </location>
</feature>
<gene>
    <name evidence="5" type="ORF">F503_08256</name>
</gene>
<keyword evidence="2" id="KW-0325">Glycoprotein</keyword>
<dbReference type="CDD" id="cd00842">
    <property type="entry name" value="MPP_ASMase"/>
    <property type="match status" value="1"/>
</dbReference>
<dbReference type="InterPro" id="IPR041805">
    <property type="entry name" value="ASMase/PPN1_MPP"/>
</dbReference>
<reference evidence="5 6" key="1">
    <citation type="journal article" date="2013" name="BMC Genomics">
        <title>The genome and transcriptome of the pine saprophyte Ophiostoma piceae, and a comparison with the bark beetle-associated pine pathogen Grosmannia clavigera.</title>
        <authorList>
            <person name="Haridas S."/>
            <person name="Wang Y."/>
            <person name="Lim L."/>
            <person name="Massoumi Alamouti S."/>
            <person name="Jackman S."/>
            <person name="Docking R."/>
            <person name="Robertson G."/>
            <person name="Birol I."/>
            <person name="Bohlmann J."/>
            <person name="Breuil C."/>
        </authorList>
    </citation>
    <scope>NUCLEOTIDE SEQUENCE [LARGE SCALE GENOMIC DNA]</scope>
    <source>
        <strain evidence="5 6">UAMH 11346</strain>
    </source>
</reference>
<evidence type="ECO:0000256" key="3">
    <source>
        <dbReference type="SAM" id="Phobius"/>
    </source>
</evidence>
<evidence type="ECO:0000313" key="5">
    <source>
        <dbReference type="EMBL" id="EPE05725.1"/>
    </source>
</evidence>
<dbReference type="EMBL" id="KE148155">
    <property type="protein sequence ID" value="EPE05725.1"/>
    <property type="molecule type" value="Genomic_DNA"/>
</dbReference>
<protein>
    <submittedName>
        <fullName evidence="5">Ser thr protein phosphatase family protein</fullName>
    </submittedName>
</protein>
<organism evidence="5 6">
    <name type="scientific">Ophiostoma piceae (strain UAMH 11346)</name>
    <name type="common">Sap stain fungus</name>
    <dbReference type="NCBI Taxonomy" id="1262450"/>
    <lineage>
        <taxon>Eukaryota</taxon>
        <taxon>Fungi</taxon>
        <taxon>Dikarya</taxon>
        <taxon>Ascomycota</taxon>
        <taxon>Pezizomycotina</taxon>
        <taxon>Sordariomycetes</taxon>
        <taxon>Sordariomycetidae</taxon>
        <taxon>Ophiostomatales</taxon>
        <taxon>Ophiostomataceae</taxon>
        <taxon>Ophiostoma</taxon>
    </lineage>
</organism>
<dbReference type="STRING" id="1262450.S3CXY9"/>
<dbReference type="VEuPathDB" id="FungiDB:F503_08256"/>
<dbReference type="PANTHER" id="PTHR10340:SF27">
    <property type="entry name" value="ACL091CP"/>
    <property type="match status" value="1"/>
</dbReference>
<dbReference type="InterPro" id="IPR029052">
    <property type="entry name" value="Metallo-depent_PP-like"/>
</dbReference>
<name>S3CXY9_OPHP1</name>
<keyword evidence="3" id="KW-0812">Transmembrane</keyword>
<dbReference type="OMA" id="ETSIYGM"/>
<dbReference type="GO" id="GO:0008081">
    <property type="term" value="F:phosphoric diester hydrolase activity"/>
    <property type="evidence" value="ECO:0007669"/>
    <property type="project" value="TreeGrafter"/>
</dbReference>
<evidence type="ECO:0000256" key="2">
    <source>
        <dbReference type="ARBA" id="ARBA00023180"/>
    </source>
</evidence>
<dbReference type="Gene3D" id="3.60.21.10">
    <property type="match status" value="1"/>
</dbReference>
<dbReference type="SUPFAM" id="SSF56300">
    <property type="entry name" value="Metallo-dependent phosphatases"/>
    <property type="match status" value="1"/>
</dbReference>
<dbReference type="eggNOG" id="KOG3770">
    <property type="taxonomic scope" value="Eukaryota"/>
</dbReference>
<evidence type="ECO:0000256" key="1">
    <source>
        <dbReference type="ARBA" id="ARBA00022801"/>
    </source>
</evidence>
<dbReference type="PANTHER" id="PTHR10340">
    <property type="entry name" value="SPHINGOMYELIN PHOSPHODIESTERASE"/>
    <property type="match status" value="1"/>
</dbReference>
<evidence type="ECO:0000259" key="4">
    <source>
        <dbReference type="Pfam" id="PF00149"/>
    </source>
</evidence>
<dbReference type="InterPro" id="IPR004843">
    <property type="entry name" value="Calcineurin-like_PHP"/>
</dbReference>
<evidence type="ECO:0000313" key="6">
    <source>
        <dbReference type="Proteomes" id="UP000016923"/>
    </source>
</evidence>
<keyword evidence="1" id="KW-0378">Hydrolase</keyword>
<keyword evidence="3" id="KW-1133">Transmembrane helix</keyword>